<reference evidence="1" key="1">
    <citation type="submission" date="2023-11" db="EMBL/GenBank/DDBJ databases">
        <authorList>
            <person name="Poullet M."/>
        </authorList>
    </citation>
    <scope>NUCLEOTIDE SEQUENCE</scope>
    <source>
        <strain evidence="1">E1834</strain>
    </source>
</reference>
<dbReference type="Proteomes" id="UP001497535">
    <property type="component" value="Unassembled WGS sequence"/>
</dbReference>
<organism evidence="1 2">
    <name type="scientific">Meloidogyne enterolobii</name>
    <name type="common">Root-knot nematode worm</name>
    <name type="synonym">Meloidogyne mayaguensis</name>
    <dbReference type="NCBI Taxonomy" id="390850"/>
    <lineage>
        <taxon>Eukaryota</taxon>
        <taxon>Metazoa</taxon>
        <taxon>Ecdysozoa</taxon>
        <taxon>Nematoda</taxon>
        <taxon>Chromadorea</taxon>
        <taxon>Rhabditida</taxon>
        <taxon>Tylenchina</taxon>
        <taxon>Tylenchomorpha</taxon>
        <taxon>Tylenchoidea</taxon>
        <taxon>Meloidogynidae</taxon>
        <taxon>Meloidogyninae</taxon>
        <taxon>Meloidogyne</taxon>
    </lineage>
</organism>
<protein>
    <submittedName>
        <fullName evidence="1">Uncharacterized protein</fullName>
    </submittedName>
</protein>
<evidence type="ECO:0000313" key="2">
    <source>
        <dbReference type="Proteomes" id="UP001497535"/>
    </source>
</evidence>
<proteinExistence type="predicted"/>
<keyword evidence="2" id="KW-1185">Reference proteome</keyword>
<evidence type="ECO:0000313" key="1">
    <source>
        <dbReference type="EMBL" id="CAK5113026.1"/>
    </source>
</evidence>
<gene>
    <name evidence="1" type="ORF">MENTE1834_LOCUS45035</name>
</gene>
<accession>A0ACB1AZ36</accession>
<name>A0ACB1AZ36_MELEN</name>
<sequence>MIDINFLTRMAESWELLNEAFRNLKNIPEQPQLLPSHITQTIESKQIQQQITKNFDIEIQKNQLDNAEQWLIETRRMFESMEESKILKTLEEQTKVWWWIFISELFSRIRKLILNFGLMPDRI</sequence>
<dbReference type="EMBL" id="CAVMJV010000145">
    <property type="protein sequence ID" value="CAK5113026.1"/>
    <property type="molecule type" value="Genomic_DNA"/>
</dbReference>
<comment type="caution">
    <text evidence="1">The sequence shown here is derived from an EMBL/GenBank/DDBJ whole genome shotgun (WGS) entry which is preliminary data.</text>
</comment>